<feature type="signal peptide" evidence="7">
    <location>
        <begin position="1"/>
        <end position="23"/>
    </location>
</feature>
<evidence type="ECO:0000256" key="5">
    <source>
        <dbReference type="ARBA" id="ARBA00023136"/>
    </source>
</evidence>
<evidence type="ECO:0000256" key="3">
    <source>
        <dbReference type="ARBA" id="ARBA00022475"/>
    </source>
</evidence>
<organism evidence="9 10">
    <name type="scientific">Paeniglutamicibacter kerguelensis</name>
    <dbReference type="NCBI Taxonomy" id="254788"/>
    <lineage>
        <taxon>Bacteria</taxon>
        <taxon>Bacillati</taxon>
        <taxon>Actinomycetota</taxon>
        <taxon>Actinomycetes</taxon>
        <taxon>Micrococcales</taxon>
        <taxon>Micrococcaceae</taxon>
        <taxon>Paeniglutamicibacter</taxon>
    </lineage>
</organism>
<dbReference type="Pfam" id="PF02608">
    <property type="entry name" value="Bmp"/>
    <property type="match status" value="1"/>
</dbReference>
<evidence type="ECO:0000256" key="2">
    <source>
        <dbReference type="ARBA" id="ARBA00008610"/>
    </source>
</evidence>
<dbReference type="InterPro" id="IPR050957">
    <property type="entry name" value="BMP_lipoprotein"/>
</dbReference>
<dbReference type="Proteomes" id="UP001296993">
    <property type="component" value="Unassembled WGS sequence"/>
</dbReference>
<evidence type="ECO:0000256" key="1">
    <source>
        <dbReference type="ARBA" id="ARBA00004193"/>
    </source>
</evidence>
<keyword evidence="5" id="KW-0472">Membrane</keyword>
<evidence type="ECO:0000259" key="8">
    <source>
        <dbReference type="Pfam" id="PF02608"/>
    </source>
</evidence>
<feature type="domain" description="ABC transporter substrate-binding protein PnrA-like" evidence="8">
    <location>
        <begin position="57"/>
        <end position="334"/>
    </location>
</feature>
<comment type="similarity">
    <text evidence="2">Belongs to the BMP lipoprotein family.</text>
</comment>
<dbReference type="InterPro" id="IPR028082">
    <property type="entry name" value="Peripla_BP_I"/>
</dbReference>
<evidence type="ECO:0000313" key="10">
    <source>
        <dbReference type="Proteomes" id="UP001296993"/>
    </source>
</evidence>
<dbReference type="Gene3D" id="3.40.50.2300">
    <property type="match status" value="2"/>
</dbReference>
<dbReference type="EMBL" id="JAGIOF010000001">
    <property type="protein sequence ID" value="MBP2384872.1"/>
    <property type="molecule type" value="Genomic_DNA"/>
</dbReference>
<dbReference type="PROSITE" id="PS51257">
    <property type="entry name" value="PROKAR_LIPOPROTEIN"/>
    <property type="match status" value="1"/>
</dbReference>
<feature type="chain" id="PRO_5045486614" evidence="7">
    <location>
        <begin position="24"/>
        <end position="374"/>
    </location>
</feature>
<keyword evidence="4 7" id="KW-0732">Signal</keyword>
<dbReference type="PANTHER" id="PTHR34296">
    <property type="entry name" value="TRANSCRIPTIONAL ACTIVATOR PROTEIN MED"/>
    <property type="match status" value="1"/>
</dbReference>
<dbReference type="PANTHER" id="PTHR34296:SF2">
    <property type="entry name" value="ABC TRANSPORTER GUANOSINE-BINDING PROTEIN NUPN"/>
    <property type="match status" value="1"/>
</dbReference>
<dbReference type="CDD" id="cd06354">
    <property type="entry name" value="PBP1_PrnA-like"/>
    <property type="match status" value="1"/>
</dbReference>
<protein>
    <submittedName>
        <fullName evidence="9">Basic membrane protein A</fullName>
    </submittedName>
</protein>
<proteinExistence type="inferred from homology"/>
<accession>A0ABS4X8S5</accession>
<gene>
    <name evidence="9" type="ORF">JOF47_000383</name>
</gene>
<sequence length="374" mass="38551">MRNIKRKSGMAAAILGISALVLTACGAAPEASPSGSAAPSAGGSTAAGAADFTGCIVSDSGGFDDRSFNQSSYEGLLQAQKDLGIEVKKAESKAATDFAPNLNSMVKGGCDLTITVGFLLSDETKKVAAANPEKHFAIVDDNAIDAKNVKPIIYDTAQAAFLAGYLAAGMSETGKVATYGGMNIPTVSIFMDGYADGVAYYNEKKSKNVEVLGWDVAEQNGTFTGDFENQGAGKNTTLTFANEGADVIMPVAGPVGLGTMDAVKELNAGGKDVKVIWVDADGFESLASGNEFILSSVIKEMGKSVEDVVTSDVEGKFDSTPYVGTLENGGVSLAPFHDFDSKVSAELKGELDQLKADIVSGAVKVESPSSPKSN</sequence>
<name>A0ABS4X8S5_9MICC</name>
<evidence type="ECO:0000313" key="9">
    <source>
        <dbReference type="EMBL" id="MBP2384872.1"/>
    </source>
</evidence>
<dbReference type="RefSeq" id="WP_209995598.1">
    <property type="nucleotide sequence ID" value="NZ_BAAAJY010000006.1"/>
</dbReference>
<comment type="subcellular location">
    <subcellularLocation>
        <location evidence="1">Cell membrane</location>
        <topology evidence="1">Lipid-anchor</topology>
    </subcellularLocation>
</comment>
<keyword evidence="10" id="KW-1185">Reference proteome</keyword>
<keyword evidence="3" id="KW-1003">Cell membrane</keyword>
<dbReference type="InterPro" id="IPR003760">
    <property type="entry name" value="PnrA-like"/>
</dbReference>
<dbReference type="SUPFAM" id="SSF53822">
    <property type="entry name" value="Periplasmic binding protein-like I"/>
    <property type="match status" value="1"/>
</dbReference>
<evidence type="ECO:0000256" key="4">
    <source>
        <dbReference type="ARBA" id="ARBA00022729"/>
    </source>
</evidence>
<evidence type="ECO:0000256" key="7">
    <source>
        <dbReference type="SAM" id="SignalP"/>
    </source>
</evidence>
<evidence type="ECO:0000256" key="6">
    <source>
        <dbReference type="ARBA" id="ARBA00023288"/>
    </source>
</evidence>
<keyword evidence="6" id="KW-0449">Lipoprotein</keyword>
<reference evidence="9 10" key="1">
    <citation type="submission" date="2021-03" db="EMBL/GenBank/DDBJ databases">
        <title>Sequencing the genomes of 1000 actinobacteria strains.</title>
        <authorList>
            <person name="Klenk H.-P."/>
        </authorList>
    </citation>
    <scope>NUCLEOTIDE SEQUENCE [LARGE SCALE GENOMIC DNA]</scope>
    <source>
        <strain evidence="9 10">DSM 15797</strain>
    </source>
</reference>
<comment type="caution">
    <text evidence="9">The sequence shown here is derived from an EMBL/GenBank/DDBJ whole genome shotgun (WGS) entry which is preliminary data.</text>
</comment>